<comment type="caution">
    <text evidence="1">The sequence shown here is derived from an EMBL/GenBank/DDBJ whole genome shotgun (WGS) entry which is preliminary data.</text>
</comment>
<reference evidence="2" key="1">
    <citation type="journal article" date="2019" name="Int. J. Syst. Evol. Microbiol.">
        <title>The Global Catalogue of Microorganisms (GCM) 10K type strain sequencing project: providing services to taxonomists for standard genome sequencing and annotation.</title>
        <authorList>
            <consortium name="The Broad Institute Genomics Platform"/>
            <consortium name="The Broad Institute Genome Sequencing Center for Infectious Disease"/>
            <person name="Wu L."/>
            <person name="Ma J."/>
        </authorList>
    </citation>
    <scope>NUCLEOTIDE SEQUENCE [LARGE SCALE GENOMIC DNA]</scope>
    <source>
        <strain evidence="2">KCTC 42742</strain>
    </source>
</reference>
<organism evidence="1 2">
    <name type="scientific">Vogesella facilis</name>
    <dbReference type="NCBI Taxonomy" id="1655232"/>
    <lineage>
        <taxon>Bacteria</taxon>
        <taxon>Pseudomonadati</taxon>
        <taxon>Pseudomonadota</taxon>
        <taxon>Betaproteobacteria</taxon>
        <taxon>Neisseriales</taxon>
        <taxon>Chromobacteriaceae</taxon>
        <taxon>Vogesella</taxon>
    </lineage>
</organism>
<dbReference type="RefSeq" id="WP_386092762.1">
    <property type="nucleotide sequence ID" value="NZ_JBHRXN010000032.1"/>
</dbReference>
<dbReference type="Proteomes" id="UP001595741">
    <property type="component" value="Unassembled WGS sequence"/>
</dbReference>
<gene>
    <name evidence="1" type="ORF">ACFOLG_13630</name>
</gene>
<name>A0ABV7RGS3_9NEIS</name>
<evidence type="ECO:0000313" key="2">
    <source>
        <dbReference type="Proteomes" id="UP001595741"/>
    </source>
</evidence>
<accession>A0ABV7RGS3</accession>
<sequence length="217" mass="24678">MKRVLTIGVILFVAVATYYYHLSRARVENQKLLEIVLSSYSLAISVPAGSTLVYQEQEVSRICKTAEITKLFSTDHAPEDICESISRPLKSAGWKSYDGCRVMTYPFKRAPIDGDRSSYIFTRFAAAEPSTHFGVEVSANPFDAWGLLFMLSDFGEQEAIPLARQQGKTFFMVKLHYIEDHALFNEHCPETGQRCDCVERTLFAWKFSDGREFSRSE</sequence>
<dbReference type="EMBL" id="JBHRXN010000032">
    <property type="protein sequence ID" value="MFC3533220.1"/>
    <property type="molecule type" value="Genomic_DNA"/>
</dbReference>
<evidence type="ECO:0000313" key="1">
    <source>
        <dbReference type="EMBL" id="MFC3533220.1"/>
    </source>
</evidence>
<proteinExistence type="predicted"/>
<keyword evidence="2" id="KW-1185">Reference proteome</keyword>
<protein>
    <submittedName>
        <fullName evidence="1">Uncharacterized protein</fullName>
    </submittedName>
</protein>